<keyword evidence="1" id="KW-0472">Membrane</keyword>
<dbReference type="Pfam" id="PF13692">
    <property type="entry name" value="Glyco_trans_1_4"/>
    <property type="match status" value="1"/>
</dbReference>
<dbReference type="CDD" id="cd03811">
    <property type="entry name" value="GT4_GT28_WabH-like"/>
    <property type="match status" value="1"/>
</dbReference>
<dbReference type="SUPFAM" id="SSF53756">
    <property type="entry name" value="UDP-Glycosyltransferase/glycogen phosphorylase"/>
    <property type="match status" value="1"/>
</dbReference>
<keyword evidence="4" id="KW-1185">Reference proteome</keyword>
<reference evidence="3 4" key="1">
    <citation type="submission" date="2014-01" db="EMBL/GenBank/DDBJ databases">
        <title>Full genme sequencing of cellulolytic bacterium Gynuella sunshinyii YC6258T gen. nov., sp. nov.</title>
        <authorList>
            <person name="Khan H."/>
            <person name="Chung E.J."/>
            <person name="Chung Y.R."/>
        </authorList>
    </citation>
    <scope>NUCLEOTIDE SEQUENCE [LARGE SCALE GENOMIC DNA]</scope>
    <source>
        <strain evidence="3 4">YC6258</strain>
    </source>
</reference>
<dbReference type="PANTHER" id="PTHR12526:SF630">
    <property type="entry name" value="GLYCOSYLTRANSFERASE"/>
    <property type="match status" value="1"/>
</dbReference>
<keyword evidence="1" id="KW-1133">Transmembrane helix</keyword>
<protein>
    <submittedName>
        <fullName evidence="3">Glycosyltransferase</fullName>
    </submittedName>
</protein>
<dbReference type="Pfam" id="PF13439">
    <property type="entry name" value="Glyco_transf_4"/>
    <property type="match status" value="1"/>
</dbReference>
<dbReference type="GO" id="GO:0016757">
    <property type="term" value="F:glycosyltransferase activity"/>
    <property type="evidence" value="ECO:0007669"/>
    <property type="project" value="UniProtKB-ARBA"/>
</dbReference>
<dbReference type="RefSeq" id="WP_044615539.1">
    <property type="nucleotide sequence ID" value="NZ_CP007142.1"/>
</dbReference>
<organism evidence="3 4">
    <name type="scientific">Gynuella sunshinyii YC6258</name>
    <dbReference type="NCBI Taxonomy" id="1445510"/>
    <lineage>
        <taxon>Bacteria</taxon>
        <taxon>Pseudomonadati</taxon>
        <taxon>Pseudomonadota</taxon>
        <taxon>Gammaproteobacteria</taxon>
        <taxon>Oceanospirillales</taxon>
        <taxon>Saccharospirillaceae</taxon>
        <taxon>Gynuella</taxon>
    </lineage>
</organism>
<accession>A0A0C5UYT8</accession>
<dbReference type="Proteomes" id="UP000032266">
    <property type="component" value="Chromosome"/>
</dbReference>
<feature type="domain" description="Glycosyltransferase subfamily 4-like N-terminal" evidence="2">
    <location>
        <begin position="14"/>
        <end position="168"/>
    </location>
</feature>
<dbReference type="OrthoDB" id="9804196at2"/>
<evidence type="ECO:0000313" key="3">
    <source>
        <dbReference type="EMBL" id="AJQ92490.1"/>
    </source>
</evidence>
<dbReference type="HOGENOM" id="CLU_009583_0_3_6"/>
<dbReference type="STRING" id="1445510.YC6258_00440"/>
<dbReference type="PANTHER" id="PTHR12526">
    <property type="entry name" value="GLYCOSYLTRANSFERASE"/>
    <property type="match status" value="1"/>
</dbReference>
<evidence type="ECO:0000256" key="1">
    <source>
        <dbReference type="SAM" id="Phobius"/>
    </source>
</evidence>
<dbReference type="EMBL" id="CP007142">
    <property type="protein sequence ID" value="AJQ92490.1"/>
    <property type="molecule type" value="Genomic_DNA"/>
</dbReference>
<dbReference type="KEGG" id="gsn:YC6258_00440"/>
<dbReference type="AlphaFoldDB" id="A0A0C5UYT8"/>
<dbReference type="Gene3D" id="3.40.50.2000">
    <property type="entry name" value="Glycogen Phosphorylase B"/>
    <property type="match status" value="2"/>
</dbReference>
<evidence type="ECO:0000259" key="2">
    <source>
        <dbReference type="Pfam" id="PF13439"/>
    </source>
</evidence>
<keyword evidence="3" id="KW-0808">Transferase</keyword>
<feature type="transmembrane region" description="Helical" evidence="1">
    <location>
        <begin position="94"/>
        <end position="116"/>
    </location>
</feature>
<evidence type="ECO:0000313" key="4">
    <source>
        <dbReference type="Proteomes" id="UP000032266"/>
    </source>
</evidence>
<sequence>MSKRCVFFAPSDVWGGIEKNVLLRARMLSQRGYRVTVVLLQGMFAERFQPYPEIEVVSVPFRGGDLNPLVVWNYVRLLRRVRPHAVFAASKKDWWLVSFSAWLCAVPKIVLYLGVLRKVKNNIKYRSVFRRFKAEVLVNSGSLKQALISDSPLFSERNVHLIYNGFDLPANTEPMVDYRKQFNLPEETVLIGCAGRFSMQKGFQLLPDILARLPEHVHVIHAGGGQYEQKIKEIIADSPIAHRVHYVGYLQDTRPFYSGIDVFLLCSRFEGMANVLNEAMSFGKPVVSTRVSGSEELLAEGRYGLLVDIDDTAAMAEAVQAIISGQVHFDPEQLRQWIADGFSIEQMISKTEHLMFQSDGCNSS</sequence>
<gene>
    <name evidence="3" type="ORF">YC6258_00440</name>
</gene>
<proteinExistence type="predicted"/>
<keyword evidence="1" id="KW-0812">Transmembrane</keyword>
<name>A0A0C5UYT8_9GAMM</name>
<dbReference type="InterPro" id="IPR028098">
    <property type="entry name" value="Glyco_trans_4-like_N"/>
</dbReference>